<dbReference type="AlphaFoldDB" id="A0A504Y8F4"/>
<proteinExistence type="predicted"/>
<dbReference type="GO" id="GO:0005793">
    <property type="term" value="C:endoplasmic reticulum-Golgi intermediate compartment"/>
    <property type="evidence" value="ECO:0007669"/>
    <property type="project" value="TreeGrafter"/>
</dbReference>
<dbReference type="GO" id="GO:0003756">
    <property type="term" value="F:protein disulfide isomerase activity"/>
    <property type="evidence" value="ECO:0007669"/>
    <property type="project" value="TreeGrafter"/>
</dbReference>
<dbReference type="PANTHER" id="PTHR46295:SF1">
    <property type="entry name" value="ENDOPLASMIC RETICULUM RESIDENT PROTEIN 44"/>
    <property type="match status" value="1"/>
</dbReference>
<dbReference type="PANTHER" id="PTHR46295">
    <property type="entry name" value="ENDOPLASMIC RETICULUM RESIDENT PROTEIN 44"/>
    <property type="match status" value="1"/>
</dbReference>
<dbReference type="SUPFAM" id="SSF52833">
    <property type="entry name" value="Thioredoxin-like"/>
    <property type="match status" value="1"/>
</dbReference>
<accession>A0A504Y8F4</accession>
<keyword evidence="3" id="KW-1185">Reference proteome</keyword>
<dbReference type="EMBL" id="SUNJ01013984">
    <property type="protein sequence ID" value="TPP56866.1"/>
    <property type="molecule type" value="Genomic_DNA"/>
</dbReference>
<dbReference type="GO" id="GO:0005789">
    <property type="term" value="C:endoplasmic reticulum membrane"/>
    <property type="evidence" value="ECO:0007669"/>
    <property type="project" value="TreeGrafter"/>
</dbReference>
<reference evidence="2 3" key="1">
    <citation type="submission" date="2019-04" db="EMBL/GenBank/DDBJ databases">
        <title>Annotation for the trematode Fasciola gigantica.</title>
        <authorList>
            <person name="Choi Y.-J."/>
        </authorList>
    </citation>
    <scope>NUCLEOTIDE SEQUENCE [LARGE SCALE GENOMIC DNA]</scope>
    <source>
        <strain evidence="2">Uganda_cow_1</strain>
    </source>
</reference>
<dbReference type="Gene3D" id="3.40.30.10">
    <property type="entry name" value="Glutaredoxin"/>
    <property type="match status" value="1"/>
</dbReference>
<dbReference type="Proteomes" id="UP000316759">
    <property type="component" value="Unassembled WGS sequence"/>
</dbReference>
<dbReference type="Pfam" id="PF13848">
    <property type="entry name" value="Thioredoxin_6"/>
    <property type="match status" value="1"/>
</dbReference>
<organism evidence="2 3">
    <name type="scientific">Fasciola gigantica</name>
    <name type="common">Giant liver fluke</name>
    <dbReference type="NCBI Taxonomy" id="46835"/>
    <lineage>
        <taxon>Eukaryota</taxon>
        <taxon>Metazoa</taxon>
        <taxon>Spiralia</taxon>
        <taxon>Lophotrochozoa</taxon>
        <taxon>Platyhelminthes</taxon>
        <taxon>Trematoda</taxon>
        <taxon>Digenea</taxon>
        <taxon>Plagiorchiida</taxon>
        <taxon>Echinostomata</taxon>
        <taxon>Echinostomatoidea</taxon>
        <taxon>Fasciolidae</taxon>
        <taxon>Fasciola</taxon>
    </lineage>
</organism>
<feature type="compositionally biased region" description="Polar residues" evidence="1">
    <location>
        <begin position="274"/>
        <end position="291"/>
    </location>
</feature>
<evidence type="ECO:0000313" key="3">
    <source>
        <dbReference type="Proteomes" id="UP000316759"/>
    </source>
</evidence>
<evidence type="ECO:0000256" key="1">
    <source>
        <dbReference type="SAM" id="MobiDB-lite"/>
    </source>
</evidence>
<evidence type="ECO:0000313" key="2">
    <source>
        <dbReference type="EMBL" id="TPP56866.1"/>
    </source>
</evidence>
<feature type="region of interest" description="Disordered" evidence="1">
    <location>
        <begin position="274"/>
        <end position="308"/>
    </location>
</feature>
<dbReference type="STRING" id="46835.A0A504Y8F4"/>
<gene>
    <name evidence="2" type="ORF">FGIG_07354</name>
</gene>
<comment type="caution">
    <text evidence="2">The sequence shown here is derived from an EMBL/GenBank/DDBJ whole genome shotgun (WGS) entry which is preliminary data.</text>
</comment>
<feature type="non-terminal residue" evidence="2">
    <location>
        <position position="1"/>
    </location>
</feature>
<dbReference type="InterPro" id="IPR052643">
    <property type="entry name" value="ERP44"/>
</dbReference>
<dbReference type="OrthoDB" id="294696at2759"/>
<name>A0A504Y8F4_FASGI</name>
<dbReference type="InterPro" id="IPR036249">
    <property type="entry name" value="Thioredoxin-like_sf"/>
</dbReference>
<sequence length="327" mass="37529">TVKVQKFGIRVKREYRGARTKEALASFVNEHLADKSELVVYGMVSQLKSSMTPSRLSFQVWSQITDSRDLIQGLFPQLDPNSAHLQHFRKAVFLERENCSFQLVHNLSETNEQLVFREAISNEVKEITTLKQADFPTVHKWIMDRCVSPVRELTFANAEEIADEGLPFLLLFYDSKSAHLKRRFHDLVKTHLKEERQTVNFLTADGVVFSHPLSHLNKTPKDLPLICIDSLVHMYKHPLPVETILSDPIHLKQFVADLHSQKLHREFHYGPETVQQNAAQPTPSPVASFSSPAHVEKQPPSQTTPTESIFKRLGPSRMRYSMVHDEF</sequence>
<dbReference type="GO" id="GO:0006457">
    <property type="term" value="P:protein folding"/>
    <property type="evidence" value="ECO:0007669"/>
    <property type="project" value="TreeGrafter"/>
</dbReference>
<protein>
    <submittedName>
        <fullName evidence="2">Endoplasmic reticulum resident protein 44</fullName>
    </submittedName>
</protein>